<comment type="caution">
    <text evidence="6">The sequence shown here is derived from an EMBL/GenBank/DDBJ whole genome shotgun (WGS) entry which is preliminary data.</text>
</comment>
<reference evidence="6" key="1">
    <citation type="journal article" date="2021" name="PeerJ">
        <title>Extensive microbial diversity within the chicken gut microbiome revealed by metagenomics and culture.</title>
        <authorList>
            <person name="Gilroy R."/>
            <person name="Ravi A."/>
            <person name="Getino M."/>
            <person name="Pursley I."/>
            <person name="Horton D.L."/>
            <person name="Alikhan N.F."/>
            <person name="Baker D."/>
            <person name="Gharbi K."/>
            <person name="Hall N."/>
            <person name="Watson M."/>
            <person name="Adriaenssens E.M."/>
            <person name="Foster-Nyarko E."/>
            <person name="Jarju S."/>
            <person name="Secka A."/>
            <person name="Antonio M."/>
            <person name="Oren A."/>
            <person name="Chaudhuri R.R."/>
            <person name="La Ragione R."/>
            <person name="Hildebrand F."/>
            <person name="Pallen M.J."/>
        </authorList>
    </citation>
    <scope>NUCLEOTIDE SEQUENCE</scope>
    <source>
        <strain evidence="6">CHK193-4272</strain>
    </source>
</reference>
<gene>
    <name evidence="6" type="ORF">H9746_06735</name>
</gene>
<evidence type="ECO:0000313" key="7">
    <source>
        <dbReference type="Proteomes" id="UP000886808"/>
    </source>
</evidence>
<dbReference type="GO" id="GO:0003723">
    <property type="term" value="F:RNA binding"/>
    <property type="evidence" value="ECO:0007669"/>
    <property type="project" value="InterPro"/>
</dbReference>
<dbReference type="SUPFAM" id="SSF52172">
    <property type="entry name" value="CheY-like"/>
    <property type="match status" value="1"/>
</dbReference>
<evidence type="ECO:0000259" key="5">
    <source>
        <dbReference type="PROSITE" id="PS50921"/>
    </source>
</evidence>
<dbReference type="SMART" id="SM01012">
    <property type="entry name" value="ANTAR"/>
    <property type="match status" value="1"/>
</dbReference>
<dbReference type="Gene3D" id="3.40.50.2300">
    <property type="match status" value="1"/>
</dbReference>
<comment type="function">
    <text evidence="2">May play the central regulatory role in sporulation. It may be an element of the effector pathway responsible for the activation of sporulation genes in response to nutritional stress. Spo0A may act in concert with spo0H (a sigma factor) to control the expression of some genes that are critical to the sporulation process.</text>
</comment>
<evidence type="ECO:0000259" key="4">
    <source>
        <dbReference type="PROSITE" id="PS50110"/>
    </source>
</evidence>
<name>A0A9D1TI56_9FIRM</name>
<dbReference type="InterPro" id="IPR005561">
    <property type="entry name" value="ANTAR"/>
</dbReference>
<dbReference type="PROSITE" id="PS50110">
    <property type="entry name" value="RESPONSE_REGULATORY"/>
    <property type="match status" value="1"/>
</dbReference>
<dbReference type="InterPro" id="IPR011006">
    <property type="entry name" value="CheY-like_superfamily"/>
</dbReference>
<organism evidence="6 7">
    <name type="scientific">Candidatus Butyricicoccus avistercoris</name>
    <dbReference type="NCBI Taxonomy" id="2838518"/>
    <lineage>
        <taxon>Bacteria</taxon>
        <taxon>Bacillati</taxon>
        <taxon>Bacillota</taxon>
        <taxon>Clostridia</taxon>
        <taxon>Eubacteriales</taxon>
        <taxon>Butyricicoccaceae</taxon>
        <taxon>Butyricicoccus</taxon>
    </lineage>
</organism>
<dbReference type="InterPro" id="IPR036388">
    <property type="entry name" value="WH-like_DNA-bd_sf"/>
</dbReference>
<accession>A0A9D1TI56</accession>
<dbReference type="Gene3D" id="1.10.10.10">
    <property type="entry name" value="Winged helix-like DNA-binding domain superfamily/Winged helix DNA-binding domain"/>
    <property type="match status" value="1"/>
</dbReference>
<proteinExistence type="predicted"/>
<reference evidence="6" key="2">
    <citation type="submission" date="2021-04" db="EMBL/GenBank/DDBJ databases">
        <authorList>
            <person name="Gilroy R."/>
        </authorList>
    </citation>
    <scope>NUCLEOTIDE SEQUENCE</scope>
    <source>
        <strain evidence="6">CHK193-4272</strain>
    </source>
</reference>
<dbReference type="EMBL" id="DXIE01000036">
    <property type="protein sequence ID" value="HIV62518.1"/>
    <property type="molecule type" value="Genomic_DNA"/>
</dbReference>
<evidence type="ECO:0000256" key="1">
    <source>
        <dbReference type="ARBA" id="ARBA00018672"/>
    </source>
</evidence>
<dbReference type="GO" id="GO:0000160">
    <property type="term" value="P:phosphorelay signal transduction system"/>
    <property type="evidence" value="ECO:0007669"/>
    <property type="project" value="InterPro"/>
</dbReference>
<comment type="caution">
    <text evidence="3">Lacks conserved residue(s) required for the propagation of feature annotation.</text>
</comment>
<dbReference type="Pfam" id="PF03861">
    <property type="entry name" value="ANTAR"/>
    <property type="match status" value="1"/>
</dbReference>
<sequence>MEQILIVTATEKSYIALKKAIASCYSKISSVWLSNGKDVRRKIAETDYSLIIINAPLSDEFGAELAQFIAEQSGMGVLLLVKSDIFEDVSDSVIDDGVIVLPKPLSPIRLSLSIRHTLAIYRKIHSLEAENRKIRIKLKDQSIINRAKCVLIECCKMTEPEAHAYIEKRAMDTRQTKRDVANELIGIHSKE</sequence>
<evidence type="ECO:0000256" key="3">
    <source>
        <dbReference type="PROSITE-ProRule" id="PRU00169"/>
    </source>
</evidence>
<evidence type="ECO:0000256" key="2">
    <source>
        <dbReference type="ARBA" id="ARBA00024867"/>
    </source>
</evidence>
<dbReference type="InterPro" id="IPR001789">
    <property type="entry name" value="Sig_transdc_resp-reg_receiver"/>
</dbReference>
<dbReference type="AlphaFoldDB" id="A0A9D1TI56"/>
<evidence type="ECO:0000313" key="6">
    <source>
        <dbReference type="EMBL" id="HIV62518.1"/>
    </source>
</evidence>
<feature type="domain" description="ANTAR" evidence="5">
    <location>
        <begin position="124"/>
        <end position="185"/>
    </location>
</feature>
<dbReference type="PROSITE" id="PS50921">
    <property type="entry name" value="ANTAR"/>
    <property type="match status" value="1"/>
</dbReference>
<feature type="domain" description="Response regulatory" evidence="4">
    <location>
        <begin position="3"/>
        <end position="118"/>
    </location>
</feature>
<dbReference type="Proteomes" id="UP000886808">
    <property type="component" value="Unassembled WGS sequence"/>
</dbReference>
<protein>
    <recommendedName>
        <fullName evidence="1">Stage 0 sporulation protein A homolog</fullName>
    </recommendedName>
</protein>